<accession>A0LRT4</accession>
<evidence type="ECO:0000313" key="2">
    <source>
        <dbReference type="EMBL" id="ABK52144.1"/>
    </source>
</evidence>
<dbReference type="STRING" id="351607.Acel_0370"/>
<sequence>MNNTEDLIREALAEALDLDVVSVDALSPDEISEAIARLRAKIDEIDAEIIEIVKRRIALSKQIQAIRMAHTGRRLEHSRELQIVNAYVEGLGRGGGQLALAVLELSRGRA</sequence>
<proteinExistence type="predicted"/>
<dbReference type="InterPro" id="IPR002701">
    <property type="entry name" value="CM_II_prokaryot"/>
</dbReference>
<dbReference type="NCBIfam" id="TIGR01808">
    <property type="entry name" value="CM_M_hiGC-arch"/>
    <property type="match status" value="1"/>
</dbReference>
<dbReference type="HOGENOM" id="CLU_139648_1_0_11"/>
<evidence type="ECO:0000313" key="3">
    <source>
        <dbReference type="Proteomes" id="UP000008221"/>
    </source>
</evidence>
<evidence type="ECO:0000259" key="1">
    <source>
        <dbReference type="PROSITE" id="PS51168"/>
    </source>
</evidence>
<dbReference type="AlphaFoldDB" id="A0LRT4"/>
<dbReference type="EMBL" id="CP000481">
    <property type="protein sequence ID" value="ABK52144.1"/>
    <property type="molecule type" value="Genomic_DNA"/>
</dbReference>
<protein>
    <submittedName>
        <fullName evidence="2">Chorismate mutase</fullName>
    </submittedName>
</protein>
<dbReference type="Proteomes" id="UP000008221">
    <property type="component" value="Chromosome"/>
</dbReference>
<dbReference type="Gene3D" id="1.20.59.10">
    <property type="entry name" value="Chorismate mutase"/>
    <property type="match status" value="1"/>
</dbReference>
<gene>
    <name evidence="2" type="ordered locus">Acel_0370</name>
</gene>
<keyword evidence="3" id="KW-1185">Reference proteome</keyword>
<dbReference type="NCBIfam" id="NF005894">
    <property type="entry name" value="PRK07857.1"/>
    <property type="match status" value="1"/>
</dbReference>
<dbReference type="PROSITE" id="PS51168">
    <property type="entry name" value="CHORISMATE_MUT_2"/>
    <property type="match status" value="1"/>
</dbReference>
<organism evidence="2 3">
    <name type="scientific">Acidothermus cellulolyticus (strain ATCC 43068 / DSM 8971 / 11B)</name>
    <dbReference type="NCBI Taxonomy" id="351607"/>
    <lineage>
        <taxon>Bacteria</taxon>
        <taxon>Bacillati</taxon>
        <taxon>Actinomycetota</taxon>
        <taxon>Actinomycetes</taxon>
        <taxon>Acidothermales</taxon>
        <taxon>Acidothermaceae</taxon>
        <taxon>Acidothermus</taxon>
    </lineage>
</organism>
<dbReference type="InParanoid" id="A0LRT4"/>
<dbReference type="InterPro" id="IPR036263">
    <property type="entry name" value="Chorismate_II_sf"/>
</dbReference>
<dbReference type="Pfam" id="PF01817">
    <property type="entry name" value="CM_2"/>
    <property type="match status" value="1"/>
</dbReference>
<dbReference type="SUPFAM" id="SSF48600">
    <property type="entry name" value="Chorismate mutase II"/>
    <property type="match status" value="1"/>
</dbReference>
<dbReference type="InterPro" id="IPR036979">
    <property type="entry name" value="CM_dom_sf"/>
</dbReference>
<dbReference type="GO" id="GO:0004106">
    <property type="term" value="F:chorismate mutase activity"/>
    <property type="evidence" value="ECO:0007669"/>
    <property type="project" value="InterPro"/>
</dbReference>
<dbReference type="KEGG" id="ace:Acel_0370"/>
<dbReference type="InterPro" id="IPR010958">
    <property type="entry name" value="Chorismate_mutase_highGC-bac"/>
</dbReference>
<dbReference type="GO" id="GO:0046417">
    <property type="term" value="P:chorismate metabolic process"/>
    <property type="evidence" value="ECO:0007669"/>
    <property type="project" value="InterPro"/>
</dbReference>
<feature type="domain" description="Chorismate mutase" evidence="1">
    <location>
        <begin position="29"/>
        <end position="110"/>
    </location>
</feature>
<reference evidence="2 3" key="1">
    <citation type="journal article" date="2009" name="Genome Res.">
        <title>Complete genome of the cellulolytic thermophile Acidothermus cellulolyticus 11B provides insights into its ecophysiological and evolutionary adaptations.</title>
        <authorList>
            <person name="Barabote R.D."/>
            <person name="Xie G."/>
            <person name="Leu D.H."/>
            <person name="Normand P."/>
            <person name="Necsulea A."/>
            <person name="Daubin V."/>
            <person name="Medigue C."/>
            <person name="Adney W.S."/>
            <person name="Xu X.C."/>
            <person name="Lapidus A."/>
            <person name="Parales R.E."/>
            <person name="Detter C."/>
            <person name="Pujic P."/>
            <person name="Bruce D."/>
            <person name="Lavire C."/>
            <person name="Challacombe J.F."/>
            <person name="Brettin T.S."/>
            <person name="Berry A.M."/>
        </authorList>
    </citation>
    <scope>NUCLEOTIDE SEQUENCE [LARGE SCALE GENOMIC DNA]</scope>
    <source>
        <strain evidence="3">ATCC 43068 / DSM 8971 / 11B</strain>
    </source>
</reference>
<name>A0LRT4_ACIC1</name>
<dbReference type="eggNOG" id="COG1605">
    <property type="taxonomic scope" value="Bacteria"/>
</dbReference>
<dbReference type="RefSeq" id="WP_011719207.1">
    <property type="nucleotide sequence ID" value="NC_008578.1"/>
</dbReference>
<dbReference type="SMART" id="SM00830">
    <property type="entry name" value="CM_2"/>
    <property type="match status" value="1"/>
</dbReference>
<dbReference type="FunCoup" id="A0LRT4">
    <property type="interactions" value="85"/>
</dbReference>